<feature type="domain" description="HTH cro/C1-type" evidence="1">
    <location>
        <begin position="11"/>
        <end position="66"/>
    </location>
</feature>
<evidence type="ECO:0000313" key="2">
    <source>
        <dbReference type="EMBL" id="MFC6884919.1"/>
    </source>
</evidence>
<dbReference type="PROSITE" id="PS50943">
    <property type="entry name" value="HTH_CROC1"/>
    <property type="match status" value="1"/>
</dbReference>
<sequence length="401" mass="42640">MYDGVAIGSRLRALRVWRGMSLAELSGQAGMSTSLLSMIERGQRALDRRSYIAALAVALRVSETEIVGGPHLSKDPIQSAAHGTVPALRLALTSNTLDDACTDYARPLAELAAELAGPIHQAEKRADYLVRGNLLGPVLNELHVHSATGDEAAQRQACALLVQACNGAGMTLRHLNYQDLAFVAAERAREAAWRADDPVLAGRAANLRVHTLPKRGAETMVRIADQAAARLQPHLDEPAAQETYGMLHLSAAMCSAVMRDTSAADEHLAEAAETAGRTGERPGAWGDFGPTNVGIWGVAIATEAGDYEGAVRAASSVNPERLANKERKAMLFADVGRALAHVTGRERDAVAALAKAERIAPQRIRNSTPARHAVEVLLEQARAAAVGRELRGMAARMGVPH</sequence>
<protein>
    <submittedName>
        <fullName evidence="2">Helix-turn-helix domain-containing protein</fullName>
    </submittedName>
</protein>
<organism evidence="2 3">
    <name type="scientific">Actinomadura yumaensis</name>
    <dbReference type="NCBI Taxonomy" id="111807"/>
    <lineage>
        <taxon>Bacteria</taxon>
        <taxon>Bacillati</taxon>
        <taxon>Actinomycetota</taxon>
        <taxon>Actinomycetes</taxon>
        <taxon>Streptosporangiales</taxon>
        <taxon>Thermomonosporaceae</taxon>
        <taxon>Actinomadura</taxon>
    </lineage>
</organism>
<keyword evidence="3" id="KW-1185">Reference proteome</keyword>
<evidence type="ECO:0000259" key="1">
    <source>
        <dbReference type="PROSITE" id="PS50943"/>
    </source>
</evidence>
<dbReference type="InterPro" id="IPR010982">
    <property type="entry name" value="Lambda_DNA-bd_dom_sf"/>
</dbReference>
<dbReference type="EMBL" id="JBHSXS010000032">
    <property type="protein sequence ID" value="MFC6884919.1"/>
    <property type="molecule type" value="Genomic_DNA"/>
</dbReference>
<comment type="caution">
    <text evidence="2">The sequence shown here is derived from an EMBL/GenBank/DDBJ whole genome shotgun (WGS) entry which is preliminary data.</text>
</comment>
<dbReference type="Gene3D" id="1.10.260.40">
    <property type="entry name" value="lambda repressor-like DNA-binding domains"/>
    <property type="match status" value="1"/>
</dbReference>
<dbReference type="CDD" id="cd00093">
    <property type="entry name" value="HTH_XRE"/>
    <property type="match status" value="1"/>
</dbReference>
<dbReference type="Pfam" id="PF13560">
    <property type="entry name" value="HTH_31"/>
    <property type="match status" value="1"/>
</dbReference>
<evidence type="ECO:0000313" key="3">
    <source>
        <dbReference type="Proteomes" id="UP001596380"/>
    </source>
</evidence>
<proteinExistence type="predicted"/>
<dbReference type="Proteomes" id="UP001596380">
    <property type="component" value="Unassembled WGS sequence"/>
</dbReference>
<name>A0ABW2CW85_9ACTN</name>
<dbReference type="SUPFAM" id="SSF47413">
    <property type="entry name" value="lambda repressor-like DNA-binding domains"/>
    <property type="match status" value="1"/>
</dbReference>
<dbReference type="RefSeq" id="WP_160821283.1">
    <property type="nucleotide sequence ID" value="NZ_JBHSXS010000032.1"/>
</dbReference>
<accession>A0ABW2CW85</accession>
<reference evidence="3" key="1">
    <citation type="journal article" date="2019" name="Int. J. Syst. Evol. Microbiol.">
        <title>The Global Catalogue of Microorganisms (GCM) 10K type strain sequencing project: providing services to taxonomists for standard genome sequencing and annotation.</title>
        <authorList>
            <consortium name="The Broad Institute Genomics Platform"/>
            <consortium name="The Broad Institute Genome Sequencing Center for Infectious Disease"/>
            <person name="Wu L."/>
            <person name="Ma J."/>
        </authorList>
    </citation>
    <scope>NUCLEOTIDE SEQUENCE [LARGE SCALE GENOMIC DNA]</scope>
    <source>
        <strain evidence="3">JCM 3369</strain>
    </source>
</reference>
<dbReference type="InterPro" id="IPR001387">
    <property type="entry name" value="Cro/C1-type_HTH"/>
</dbReference>
<dbReference type="SMART" id="SM00530">
    <property type="entry name" value="HTH_XRE"/>
    <property type="match status" value="1"/>
</dbReference>
<gene>
    <name evidence="2" type="ORF">ACFQKB_34525</name>
</gene>